<keyword evidence="2" id="KW-1185">Reference proteome</keyword>
<comment type="caution">
    <text evidence="1">The sequence shown here is derived from an EMBL/GenBank/DDBJ whole genome shotgun (WGS) entry which is preliminary data.</text>
</comment>
<gene>
    <name evidence="1" type="ORF">BACCIP111883_01970</name>
</gene>
<dbReference type="EMBL" id="CAKJTJ010000008">
    <property type="protein sequence ID" value="CAG9621198.1"/>
    <property type="molecule type" value="Genomic_DNA"/>
</dbReference>
<protein>
    <submittedName>
        <fullName evidence="1">Uncharacterized protein</fullName>
    </submittedName>
</protein>
<proteinExistence type="predicted"/>
<name>A0ABM8YMH4_9BACI</name>
<evidence type="ECO:0000313" key="2">
    <source>
        <dbReference type="Proteomes" id="UP000789833"/>
    </source>
</evidence>
<sequence length="327" mass="39239">MNFYEIKIFMNEVDNHQMYDWIKPLMKEKEALSIKKSFENGYHISLFGFLYPEEAKAIYDKCQELLETYPTTVYDTNEFINKYRKVADLSLKEGVLDEIYQNKMEIKKREDLYGFQNKEQLHLFLKINKVFDRHYVNSYWEKDNNILSIIKDVFPFFSFLPDQTLSKEFALYSNGFTSHLSHYLGFLHSLSNEDKNKVIKRFNQLGERDKEMLHIETAVENEFVTELKMIYEDICKSIDNELLNFYSPKSKDEISRKVEHSTQRHKLVLENPALNQLIIKDPVLITNRWVLNVFYEKLVLLNIKPLEKFYMNYLLSSFRYSKEEVYG</sequence>
<accession>A0ABM8YMH4</accession>
<dbReference type="Proteomes" id="UP000789833">
    <property type="component" value="Unassembled WGS sequence"/>
</dbReference>
<reference evidence="1 2" key="1">
    <citation type="submission" date="2021-10" db="EMBL/GenBank/DDBJ databases">
        <authorList>
            <person name="Criscuolo A."/>
        </authorList>
    </citation>
    <scope>NUCLEOTIDE SEQUENCE [LARGE SCALE GENOMIC DNA]</scope>
    <source>
        <strain evidence="2">CIP 111883</strain>
    </source>
</reference>
<evidence type="ECO:0000313" key="1">
    <source>
        <dbReference type="EMBL" id="CAG9621198.1"/>
    </source>
</evidence>
<organism evidence="1 2">
    <name type="scientific">Sutcliffiella rhizosphaerae</name>
    <dbReference type="NCBI Taxonomy" id="2880967"/>
    <lineage>
        <taxon>Bacteria</taxon>
        <taxon>Bacillati</taxon>
        <taxon>Bacillota</taxon>
        <taxon>Bacilli</taxon>
        <taxon>Bacillales</taxon>
        <taxon>Bacillaceae</taxon>
        <taxon>Sutcliffiella</taxon>
    </lineage>
</organism>